<keyword evidence="1 4" id="KW-0812">Transmembrane</keyword>
<dbReference type="SUPFAM" id="SSF90123">
    <property type="entry name" value="ABC transporter transmembrane region"/>
    <property type="match status" value="1"/>
</dbReference>
<evidence type="ECO:0000256" key="3">
    <source>
        <dbReference type="ARBA" id="ARBA00023136"/>
    </source>
</evidence>
<gene>
    <name evidence="6" type="ORF">ANE_LOCUS18165</name>
</gene>
<dbReference type="OrthoDB" id="6500128at2759"/>
<dbReference type="EMBL" id="CABITT030000006">
    <property type="protein sequence ID" value="VVB07721.1"/>
    <property type="molecule type" value="Genomic_DNA"/>
</dbReference>
<dbReference type="Pfam" id="PF00664">
    <property type="entry name" value="ABC_membrane"/>
    <property type="match status" value="1"/>
</dbReference>
<protein>
    <recommendedName>
        <fullName evidence="5">ABC transmembrane type-1 domain-containing protein</fullName>
    </recommendedName>
</protein>
<sequence length="91" mass="9995">MYKKRCEDPIKSGIKQGLITGLGFGFSFFVLYSVYGTCFYAGARIVKDGKANYSDVILALAITTLGISGASSFDPDSTKAKRCCCFYLRDY</sequence>
<keyword evidence="7" id="KW-1185">Reference proteome</keyword>
<feature type="domain" description="ABC transmembrane type-1" evidence="5">
    <location>
        <begin position="1"/>
        <end position="73"/>
    </location>
</feature>
<evidence type="ECO:0000256" key="2">
    <source>
        <dbReference type="ARBA" id="ARBA00022989"/>
    </source>
</evidence>
<evidence type="ECO:0000313" key="7">
    <source>
        <dbReference type="Proteomes" id="UP000489600"/>
    </source>
</evidence>
<accession>A0A565C256</accession>
<dbReference type="AlphaFoldDB" id="A0A565C256"/>
<dbReference type="GO" id="GO:0140359">
    <property type="term" value="F:ABC-type transporter activity"/>
    <property type="evidence" value="ECO:0007669"/>
    <property type="project" value="InterPro"/>
</dbReference>
<keyword evidence="3 4" id="KW-0472">Membrane</keyword>
<dbReference type="InterPro" id="IPR036640">
    <property type="entry name" value="ABC1_TM_sf"/>
</dbReference>
<evidence type="ECO:0000256" key="4">
    <source>
        <dbReference type="SAM" id="Phobius"/>
    </source>
</evidence>
<organism evidence="6 7">
    <name type="scientific">Arabis nemorensis</name>
    <dbReference type="NCBI Taxonomy" id="586526"/>
    <lineage>
        <taxon>Eukaryota</taxon>
        <taxon>Viridiplantae</taxon>
        <taxon>Streptophyta</taxon>
        <taxon>Embryophyta</taxon>
        <taxon>Tracheophyta</taxon>
        <taxon>Spermatophyta</taxon>
        <taxon>Magnoliopsida</taxon>
        <taxon>eudicotyledons</taxon>
        <taxon>Gunneridae</taxon>
        <taxon>Pentapetalae</taxon>
        <taxon>rosids</taxon>
        <taxon>malvids</taxon>
        <taxon>Brassicales</taxon>
        <taxon>Brassicaceae</taxon>
        <taxon>Arabideae</taxon>
        <taxon>Arabis</taxon>
    </lineage>
</organism>
<reference evidence="6" key="1">
    <citation type="submission" date="2019-07" db="EMBL/GenBank/DDBJ databases">
        <authorList>
            <person name="Dittberner H."/>
        </authorList>
    </citation>
    <scope>NUCLEOTIDE SEQUENCE [LARGE SCALE GENOMIC DNA]</scope>
</reference>
<dbReference type="GO" id="GO:0016020">
    <property type="term" value="C:membrane"/>
    <property type="evidence" value="ECO:0007669"/>
    <property type="project" value="InterPro"/>
</dbReference>
<keyword evidence="2 4" id="KW-1133">Transmembrane helix</keyword>
<name>A0A565C256_9BRAS</name>
<proteinExistence type="predicted"/>
<evidence type="ECO:0000256" key="1">
    <source>
        <dbReference type="ARBA" id="ARBA00022692"/>
    </source>
</evidence>
<dbReference type="Gene3D" id="1.20.1560.10">
    <property type="entry name" value="ABC transporter type 1, transmembrane domain"/>
    <property type="match status" value="1"/>
</dbReference>
<dbReference type="Proteomes" id="UP000489600">
    <property type="component" value="Unassembled WGS sequence"/>
</dbReference>
<dbReference type="PROSITE" id="PS50929">
    <property type="entry name" value="ABC_TM1F"/>
    <property type="match status" value="1"/>
</dbReference>
<evidence type="ECO:0000313" key="6">
    <source>
        <dbReference type="EMBL" id="VVB07721.1"/>
    </source>
</evidence>
<feature type="transmembrane region" description="Helical" evidence="4">
    <location>
        <begin position="55"/>
        <end position="73"/>
    </location>
</feature>
<feature type="transmembrane region" description="Helical" evidence="4">
    <location>
        <begin position="21"/>
        <end position="43"/>
    </location>
</feature>
<dbReference type="GO" id="GO:0005524">
    <property type="term" value="F:ATP binding"/>
    <property type="evidence" value="ECO:0007669"/>
    <property type="project" value="InterPro"/>
</dbReference>
<comment type="caution">
    <text evidence="6">The sequence shown here is derived from an EMBL/GenBank/DDBJ whole genome shotgun (WGS) entry which is preliminary data.</text>
</comment>
<evidence type="ECO:0000259" key="5">
    <source>
        <dbReference type="PROSITE" id="PS50929"/>
    </source>
</evidence>
<dbReference type="InterPro" id="IPR011527">
    <property type="entry name" value="ABC1_TM_dom"/>
</dbReference>